<gene>
    <name evidence="1" type="ORF">SAMN05216189_101145</name>
    <name evidence="2" type="ORF">SAMN06295949_11445</name>
</gene>
<reference evidence="1 4" key="1">
    <citation type="submission" date="2016-10" db="EMBL/GenBank/DDBJ databases">
        <authorList>
            <person name="de Groot N.N."/>
        </authorList>
    </citation>
    <scope>NUCLEOTIDE SEQUENCE [LARGE SCALE GENOMIC DNA]</scope>
    <source>
        <strain evidence="1 4">CCM 7361</strain>
    </source>
</reference>
<dbReference type="EMBL" id="FZPC01000014">
    <property type="protein sequence ID" value="SNT11567.1"/>
    <property type="molecule type" value="Genomic_DNA"/>
</dbReference>
<protein>
    <recommendedName>
        <fullName evidence="5">Helix-turn-helix domain-containing protein</fullName>
    </recommendedName>
</protein>
<dbReference type="AlphaFoldDB" id="A0A239JZQ6"/>
<name>A0A239JZQ6_9PSED</name>
<evidence type="ECO:0008006" key="5">
    <source>
        <dbReference type="Google" id="ProtNLM"/>
    </source>
</evidence>
<dbReference type="RefSeq" id="WP_089392106.1">
    <property type="nucleotide sequence ID" value="NZ_FNEC01000011.1"/>
</dbReference>
<sequence length="404" mass="42934">MDALLTAAARALAMGDPFAALNRVALRDDAPALALRGIAMAQLGDLARARELLRAAARAFGPREAVARARCQVAEAEIAFADRELGWPVARLEAALATLEAHGDRLNAAHARLLAARRQLLLGQLDAAGAQLERLQPQALAAPLRAIHRLTAAGIALRQLRAGAARAALLEAAAAAREAGIAALQAEVEAAQRLLDAPAARCIARGAERLLRLEEVEPLLQRQALLVDACRYRVGTPRARVPLASRPVLFALARILAEAWPADASRAQLIAGAFRTRHFDDSHRARLRVEIGRLRTALEGLAGIAATRTGFVLEPLQVDEVLVLARPLEDRHAAVLACLADGRAWSSSALALALGSSQRQVQRALETLAADARVQAFGQGRARRWLSPPVGFATTLLLPAPVNG</sequence>
<evidence type="ECO:0000313" key="1">
    <source>
        <dbReference type="EMBL" id="SDI98896.1"/>
    </source>
</evidence>
<dbReference type="EMBL" id="FNEC01000011">
    <property type="protein sequence ID" value="SDI98896.1"/>
    <property type="molecule type" value="Genomic_DNA"/>
</dbReference>
<accession>A0A239JZQ6</accession>
<dbReference type="Proteomes" id="UP000198309">
    <property type="component" value="Unassembled WGS sequence"/>
</dbReference>
<reference evidence="2 3" key="2">
    <citation type="submission" date="2017-06" db="EMBL/GenBank/DDBJ databases">
        <authorList>
            <person name="Varghese N."/>
            <person name="Submissions S."/>
        </authorList>
    </citation>
    <scope>NUCLEOTIDE SEQUENCE [LARGE SCALE GENOMIC DNA]</scope>
    <source>
        <strain evidence="2 3">RLD-1</strain>
    </source>
</reference>
<evidence type="ECO:0000313" key="2">
    <source>
        <dbReference type="EMBL" id="SNT11567.1"/>
    </source>
</evidence>
<evidence type="ECO:0000313" key="3">
    <source>
        <dbReference type="Proteomes" id="UP000198309"/>
    </source>
</evidence>
<evidence type="ECO:0000313" key="4">
    <source>
        <dbReference type="Proteomes" id="UP000199693"/>
    </source>
</evidence>
<keyword evidence="3" id="KW-1185">Reference proteome</keyword>
<organism evidence="1 4">
    <name type="scientific">Pseudomonas delhiensis</name>
    <dbReference type="NCBI Taxonomy" id="366289"/>
    <lineage>
        <taxon>Bacteria</taxon>
        <taxon>Pseudomonadati</taxon>
        <taxon>Pseudomonadota</taxon>
        <taxon>Gammaproteobacteria</taxon>
        <taxon>Pseudomonadales</taxon>
        <taxon>Pseudomonadaceae</taxon>
        <taxon>Pseudomonas</taxon>
    </lineage>
</organism>
<proteinExistence type="predicted"/>
<dbReference type="Proteomes" id="UP000199693">
    <property type="component" value="Unassembled WGS sequence"/>
</dbReference>